<keyword evidence="3" id="KW-1185">Reference proteome</keyword>
<evidence type="ECO:0000256" key="1">
    <source>
        <dbReference type="SAM" id="MobiDB-lite"/>
    </source>
</evidence>
<dbReference type="AlphaFoldDB" id="A0A9P8BYI6"/>
<feature type="region of interest" description="Disordered" evidence="1">
    <location>
        <begin position="80"/>
        <end position="118"/>
    </location>
</feature>
<dbReference type="Proteomes" id="UP000707451">
    <property type="component" value="Unassembled WGS sequence"/>
</dbReference>
<dbReference type="OrthoDB" id="2370379at2759"/>
<feature type="region of interest" description="Disordered" evidence="1">
    <location>
        <begin position="1"/>
        <end position="64"/>
    </location>
</feature>
<feature type="compositionally biased region" description="Polar residues" evidence="1">
    <location>
        <begin position="81"/>
        <end position="93"/>
    </location>
</feature>
<sequence>MDSSIENKVNRAPAAKVGGMRVAAPDHPVPVVRKEFERKPANTEENNENENEDERELEKTDQFEYEKQTRLAAAERLARMQENQPKNEINNTFRQKENIHVGQPILHNHSKSGAAAQH</sequence>
<reference evidence="2" key="1">
    <citation type="submission" date="2021-06" db="EMBL/GenBank/DDBJ databases">
        <title>Genome Sequence of Mortierella hyaline Strain SCG-10, a Cold-Adapted, Nitrate-Reducing Fungus Isolated from Soil in Minnesota, USA.</title>
        <authorList>
            <person name="Aldossari N."/>
        </authorList>
    </citation>
    <scope>NUCLEOTIDE SEQUENCE</scope>
    <source>
        <strain evidence="2">SCG-10</strain>
    </source>
</reference>
<accession>A0A9P8BYI6</accession>
<feature type="compositionally biased region" description="Basic and acidic residues" evidence="1">
    <location>
        <begin position="32"/>
        <end position="42"/>
    </location>
</feature>
<gene>
    <name evidence="2" type="ORF">KI688_009302</name>
</gene>
<evidence type="ECO:0000313" key="3">
    <source>
        <dbReference type="Proteomes" id="UP000707451"/>
    </source>
</evidence>
<dbReference type="EMBL" id="JAHRHY010000004">
    <property type="protein sequence ID" value="KAG9069972.1"/>
    <property type="molecule type" value="Genomic_DNA"/>
</dbReference>
<protein>
    <submittedName>
        <fullName evidence="2">Uncharacterized protein</fullName>
    </submittedName>
</protein>
<feature type="compositionally biased region" description="Acidic residues" evidence="1">
    <location>
        <begin position="45"/>
        <end position="55"/>
    </location>
</feature>
<proteinExistence type="predicted"/>
<name>A0A9P8BYI6_9FUNG</name>
<evidence type="ECO:0000313" key="2">
    <source>
        <dbReference type="EMBL" id="KAG9069972.1"/>
    </source>
</evidence>
<comment type="caution">
    <text evidence="2">The sequence shown here is derived from an EMBL/GenBank/DDBJ whole genome shotgun (WGS) entry which is preliminary data.</text>
</comment>
<organism evidence="2 3">
    <name type="scientific">Linnemannia hyalina</name>
    <dbReference type="NCBI Taxonomy" id="64524"/>
    <lineage>
        <taxon>Eukaryota</taxon>
        <taxon>Fungi</taxon>
        <taxon>Fungi incertae sedis</taxon>
        <taxon>Mucoromycota</taxon>
        <taxon>Mortierellomycotina</taxon>
        <taxon>Mortierellomycetes</taxon>
        <taxon>Mortierellales</taxon>
        <taxon>Mortierellaceae</taxon>
        <taxon>Linnemannia</taxon>
    </lineage>
</organism>